<dbReference type="CDD" id="cd10170">
    <property type="entry name" value="ASKHA_NBD_HSP70"/>
    <property type="match status" value="1"/>
</dbReference>
<sequence>MTDIVYESTPMECWVTLPAIWSEEAKVATLEAAKKAGFSSRPGDEIFTIAEPEAAAIATLKMYSHTDSFNKLKPRDNILICDCGGGTVDITTYTIVEVEPRLEFDELYVGVGGKCGSTYIDRNLHAFLLDRFGSAFDEVSDAQKGPGSQFMTCFEMVKRDFGRNEEQDTVELSPLRLNTEDSSWYDEEERMVFLTHEEMQGLFDPVVRQVLNLVEQQVIETKENQNAVIDRIVLVGGFGESPYLNKVLKEWCSQHGGITLMCPEHPQSAVVRGAALRGLEGVVPRIKKARRHYGVGLNCPFEEGVDLESLGYIDEWDGRKLCLNRVVWMVSKGENISADTVLQKSYVHRYTPGVDIRCTKTLYSTALDIPPRYSTDSRVEEVGKIVSTFPKDFDFGLSAKSVYSTKSKKMIHQFEADTQVRFGDKGSNLTFKDLFNGEVKSSATIEFSSH</sequence>
<dbReference type="Pfam" id="PF00012">
    <property type="entry name" value="HSP70"/>
    <property type="match status" value="1"/>
</dbReference>
<dbReference type="Proteomes" id="UP000664132">
    <property type="component" value="Unassembled WGS sequence"/>
</dbReference>
<dbReference type="Gene3D" id="3.30.420.40">
    <property type="match status" value="2"/>
</dbReference>
<evidence type="ECO:0000256" key="1">
    <source>
        <dbReference type="ARBA" id="ARBA00022741"/>
    </source>
</evidence>
<comment type="caution">
    <text evidence="3">The sequence shown here is derived from an EMBL/GenBank/DDBJ whole genome shotgun (WGS) entry which is preliminary data.</text>
</comment>
<evidence type="ECO:0000313" key="3">
    <source>
        <dbReference type="EMBL" id="KAG4415113.1"/>
    </source>
</evidence>
<dbReference type="PANTHER" id="PTHR14187:SF81">
    <property type="entry name" value="HSP70 FAMILY PROTEIN (AFU_ORTHOLOGUE AFUA_4G14040)"/>
    <property type="match status" value="1"/>
</dbReference>
<gene>
    <name evidence="3" type="ORF">IFR04_011750</name>
</gene>
<dbReference type="PANTHER" id="PTHR14187">
    <property type="entry name" value="ALPHA KINASE/ELONGATION FACTOR 2 KINASE"/>
    <property type="match status" value="1"/>
</dbReference>
<evidence type="ECO:0000256" key="2">
    <source>
        <dbReference type="ARBA" id="ARBA00022840"/>
    </source>
</evidence>
<reference evidence="3" key="1">
    <citation type="submission" date="2021-02" db="EMBL/GenBank/DDBJ databases">
        <title>Genome sequence Cadophora malorum strain M34.</title>
        <authorList>
            <person name="Stefanovic E."/>
            <person name="Vu D."/>
            <person name="Scully C."/>
            <person name="Dijksterhuis J."/>
            <person name="Roader J."/>
            <person name="Houbraken J."/>
        </authorList>
    </citation>
    <scope>NUCLEOTIDE SEQUENCE</scope>
    <source>
        <strain evidence="3">M34</strain>
    </source>
</reference>
<dbReference type="AlphaFoldDB" id="A0A8H7TAA3"/>
<keyword evidence="1" id="KW-0547">Nucleotide-binding</keyword>
<organism evidence="3 4">
    <name type="scientific">Cadophora malorum</name>
    <dbReference type="NCBI Taxonomy" id="108018"/>
    <lineage>
        <taxon>Eukaryota</taxon>
        <taxon>Fungi</taxon>
        <taxon>Dikarya</taxon>
        <taxon>Ascomycota</taxon>
        <taxon>Pezizomycotina</taxon>
        <taxon>Leotiomycetes</taxon>
        <taxon>Helotiales</taxon>
        <taxon>Ploettnerulaceae</taxon>
        <taxon>Cadophora</taxon>
    </lineage>
</organism>
<dbReference type="EMBL" id="JAFJYH010000235">
    <property type="protein sequence ID" value="KAG4415113.1"/>
    <property type="molecule type" value="Genomic_DNA"/>
</dbReference>
<dbReference type="OrthoDB" id="2963168at2759"/>
<dbReference type="InterPro" id="IPR013126">
    <property type="entry name" value="Hsp_70_fam"/>
</dbReference>
<dbReference type="GO" id="GO:0140662">
    <property type="term" value="F:ATP-dependent protein folding chaperone"/>
    <property type="evidence" value="ECO:0007669"/>
    <property type="project" value="InterPro"/>
</dbReference>
<evidence type="ECO:0000313" key="4">
    <source>
        <dbReference type="Proteomes" id="UP000664132"/>
    </source>
</evidence>
<keyword evidence="2" id="KW-0067">ATP-binding</keyword>
<protein>
    <submittedName>
        <fullName evidence="3">Uncharacterized protein</fullName>
    </submittedName>
</protein>
<name>A0A8H7TAA3_9HELO</name>
<accession>A0A8H7TAA3</accession>
<dbReference type="InterPro" id="IPR043129">
    <property type="entry name" value="ATPase_NBD"/>
</dbReference>
<dbReference type="SUPFAM" id="SSF53067">
    <property type="entry name" value="Actin-like ATPase domain"/>
    <property type="match status" value="2"/>
</dbReference>
<proteinExistence type="predicted"/>
<dbReference type="Gene3D" id="3.90.640.10">
    <property type="entry name" value="Actin, Chain A, domain 4"/>
    <property type="match status" value="1"/>
</dbReference>
<dbReference type="GO" id="GO:0005524">
    <property type="term" value="F:ATP binding"/>
    <property type="evidence" value="ECO:0007669"/>
    <property type="project" value="UniProtKB-KW"/>
</dbReference>
<keyword evidence="4" id="KW-1185">Reference proteome</keyword>